<dbReference type="Gene3D" id="1.20.1720.10">
    <property type="entry name" value="Multidrug resistance protein D"/>
    <property type="match status" value="1"/>
</dbReference>
<dbReference type="InterPro" id="IPR011701">
    <property type="entry name" value="MFS"/>
</dbReference>
<feature type="transmembrane region" description="Helical" evidence="5">
    <location>
        <begin position="334"/>
        <end position="354"/>
    </location>
</feature>
<evidence type="ECO:0000256" key="3">
    <source>
        <dbReference type="ARBA" id="ARBA00022989"/>
    </source>
</evidence>
<feature type="transmembrane region" description="Helical" evidence="5">
    <location>
        <begin position="225"/>
        <end position="247"/>
    </location>
</feature>
<dbReference type="Proteomes" id="UP000532273">
    <property type="component" value="Unassembled WGS sequence"/>
</dbReference>
<feature type="transmembrane region" description="Helical" evidence="5">
    <location>
        <begin position="168"/>
        <end position="187"/>
    </location>
</feature>
<dbReference type="PRINTS" id="PR01036">
    <property type="entry name" value="TCRTETB"/>
</dbReference>
<dbReference type="InterPro" id="IPR036259">
    <property type="entry name" value="MFS_trans_sf"/>
</dbReference>
<dbReference type="PROSITE" id="PS50850">
    <property type="entry name" value="MFS"/>
    <property type="match status" value="1"/>
</dbReference>
<dbReference type="GO" id="GO:0016020">
    <property type="term" value="C:membrane"/>
    <property type="evidence" value="ECO:0007669"/>
    <property type="project" value="UniProtKB-SubCell"/>
</dbReference>
<feature type="transmembrane region" description="Helical" evidence="5">
    <location>
        <begin position="437"/>
        <end position="459"/>
    </location>
</feature>
<proteinExistence type="predicted"/>
<accession>A0A7W6KA16</accession>
<dbReference type="CDD" id="cd17321">
    <property type="entry name" value="MFS_MMR_MDR_like"/>
    <property type="match status" value="1"/>
</dbReference>
<dbReference type="GO" id="GO:0022857">
    <property type="term" value="F:transmembrane transporter activity"/>
    <property type="evidence" value="ECO:0007669"/>
    <property type="project" value="InterPro"/>
</dbReference>
<evidence type="ECO:0000313" key="7">
    <source>
        <dbReference type="EMBL" id="MBB4107953.1"/>
    </source>
</evidence>
<feature type="transmembrane region" description="Helical" evidence="5">
    <location>
        <begin position="199"/>
        <end position="219"/>
    </location>
</feature>
<dbReference type="AlphaFoldDB" id="A0A7W6KA16"/>
<dbReference type="InterPro" id="IPR020846">
    <property type="entry name" value="MFS_dom"/>
</dbReference>
<dbReference type="PANTHER" id="PTHR42718:SF39">
    <property type="entry name" value="ACTINORHODIN TRANSPORTER-RELATED"/>
    <property type="match status" value="1"/>
</dbReference>
<feature type="transmembrane region" description="Helical" evidence="5">
    <location>
        <begin position="7"/>
        <end position="31"/>
    </location>
</feature>
<gene>
    <name evidence="7" type="ORF">GGQ60_001934</name>
</gene>
<dbReference type="Gene3D" id="1.20.1250.20">
    <property type="entry name" value="MFS general substrate transporter like domains"/>
    <property type="match status" value="1"/>
</dbReference>
<dbReference type="RefSeq" id="WP_183762792.1">
    <property type="nucleotide sequence ID" value="NZ_BMHZ01000001.1"/>
</dbReference>
<keyword evidence="4 5" id="KW-0472">Membrane</keyword>
<organism evidence="7 8">
    <name type="scientific">Pedobacter zeae</name>
    <dbReference type="NCBI Taxonomy" id="1737356"/>
    <lineage>
        <taxon>Bacteria</taxon>
        <taxon>Pseudomonadati</taxon>
        <taxon>Bacteroidota</taxon>
        <taxon>Sphingobacteriia</taxon>
        <taxon>Sphingobacteriales</taxon>
        <taxon>Sphingobacteriaceae</taxon>
        <taxon>Pedobacter</taxon>
    </lineage>
</organism>
<evidence type="ECO:0000256" key="1">
    <source>
        <dbReference type="ARBA" id="ARBA00004141"/>
    </source>
</evidence>
<feature type="transmembrane region" description="Helical" evidence="5">
    <location>
        <begin position="268"/>
        <end position="288"/>
    </location>
</feature>
<comment type="caution">
    <text evidence="7">The sequence shown here is derived from an EMBL/GenBank/DDBJ whole genome shotgun (WGS) entry which is preliminary data.</text>
</comment>
<comment type="subcellular location">
    <subcellularLocation>
        <location evidence="1">Membrane</location>
        <topology evidence="1">Multi-pass membrane protein</topology>
    </subcellularLocation>
</comment>
<feature type="domain" description="Major facilitator superfamily (MFS) profile" evidence="6">
    <location>
        <begin position="9"/>
        <end position="464"/>
    </location>
</feature>
<reference evidence="7 8" key="1">
    <citation type="submission" date="2020-08" db="EMBL/GenBank/DDBJ databases">
        <title>Genomic Encyclopedia of Type Strains, Phase IV (KMG-IV): sequencing the most valuable type-strain genomes for metagenomic binning, comparative biology and taxonomic classification.</title>
        <authorList>
            <person name="Goeker M."/>
        </authorList>
    </citation>
    <scope>NUCLEOTIDE SEQUENCE [LARGE SCALE GENOMIC DNA]</scope>
    <source>
        <strain evidence="7 8">DSM 100774</strain>
    </source>
</reference>
<dbReference type="PANTHER" id="PTHR42718">
    <property type="entry name" value="MAJOR FACILITATOR SUPERFAMILY MULTIDRUG TRANSPORTER MFSC"/>
    <property type="match status" value="1"/>
</dbReference>
<dbReference type="SUPFAM" id="SSF103473">
    <property type="entry name" value="MFS general substrate transporter"/>
    <property type="match status" value="1"/>
</dbReference>
<feature type="transmembrane region" description="Helical" evidence="5">
    <location>
        <begin position="400"/>
        <end position="422"/>
    </location>
</feature>
<name>A0A7W6KA16_9SPHI</name>
<feature type="transmembrane region" description="Helical" evidence="5">
    <location>
        <begin position="360"/>
        <end position="379"/>
    </location>
</feature>
<evidence type="ECO:0000256" key="4">
    <source>
        <dbReference type="ARBA" id="ARBA00023136"/>
    </source>
</evidence>
<feature type="transmembrane region" description="Helical" evidence="5">
    <location>
        <begin position="43"/>
        <end position="63"/>
    </location>
</feature>
<feature type="transmembrane region" description="Helical" evidence="5">
    <location>
        <begin position="137"/>
        <end position="156"/>
    </location>
</feature>
<protein>
    <submittedName>
        <fullName evidence="7">MFS family permease</fullName>
    </submittedName>
</protein>
<dbReference type="EMBL" id="JACIEF010000002">
    <property type="protein sequence ID" value="MBB4107953.1"/>
    <property type="molecule type" value="Genomic_DNA"/>
</dbReference>
<feature type="transmembrane region" description="Helical" evidence="5">
    <location>
        <begin position="308"/>
        <end position="327"/>
    </location>
</feature>
<dbReference type="Pfam" id="PF07690">
    <property type="entry name" value="MFS_1"/>
    <property type="match status" value="2"/>
</dbReference>
<feature type="transmembrane region" description="Helical" evidence="5">
    <location>
        <begin position="103"/>
        <end position="125"/>
    </location>
</feature>
<evidence type="ECO:0000256" key="5">
    <source>
        <dbReference type="SAM" id="Phobius"/>
    </source>
</evidence>
<evidence type="ECO:0000259" key="6">
    <source>
        <dbReference type="PROSITE" id="PS50850"/>
    </source>
</evidence>
<keyword evidence="3 5" id="KW-1133">Transmembrane helix</keyword>
<sequence length="465" mass="50862">MKKYSNWLPFLIACSAIFLSVLDLFIVNVALPSIRTGIKGTHAEMQLVIVMYIIGYASFLITGGRAGEYFGKKKVFLSGMLIFTIASLSCGLSQSAIQLNAARFVQGISSAFMVPQGIAFIPGLFPDQKERVRMLGIYGSIAGTASVIGQFLGGLIPDLGIVQQSWRLIFLINVPVGLTAVVLGLKYLKELPVKTSRKFDFIGSLLLMLTLTFLIYPLIQGWELGWPLWSLSMLFLSLVFSVIFINYQRLTIKTGNSPLISIGLFKNSDFRMGLLISLFYYLVQDSYFLINTVNLQSGLGISSAHTGMYFVCQGLGYVMASMFFTPLVARYGKFISLTGSIIMIVALVFHLFLFNLSAPAPFYIVMVLFTYGIGCGTILPSLMTISLKSTSENQMGASSGIYLTLQQVSVAIGVAVVGGVFFGKLHCPNVASQFSVAYQWATLLDIGFLVIVSVLLLLMPKTKKV</sequence>
<feature type="transmembrane region" description="Helical" evidence="5">
    <location>
        <begin position="75"/>
        <end position="97"/>
    </location>
</feature>
<keyword evidence="2 5" id="KW-0812">Transmembrane</keyword>
<evidence type="ECO:0000256" key="2">
    <source>
        <dbReference type="ARBA" id="ARBA00022692"/>
    </source>
</evidence>
<evidence type="ECO:0000313" key="8">
    <source>
        <dbReference type="Proteomes" id="UP000532273"/>
    </source>
</evidence>